<comment type="caution">
    <text evidence="2">The sequence shown here is derived from an EMBL/GenBank/DDBJ whole genome shotgun (WGS) entry which is preliminary data.</text>
</comment>
<feature type="region of interest" description="Disordered" evidence="1">
    <location>
        <begin position="192"/>
        <end position="211"/>
    </location>
</feature>
<keyword evidence="3" id="KW-1185">Reference proteome</keyword>
<evidence type="ECO:0000256" key="1">
    <source>
        <dbReference type="SAM" id="MobiDB-lite"/>
    </source>
</evidence>
<evidence type="ECO:0000313" key="2">
    <source>
        <dbReference type="EMBL" id="KAH8994965.1"/>
    </source>
</evidence>
<dbReference type="EMBL" id="JAKELL010000013">
    <property type="protein sequence ID" value="KAH8994965.1"/>
    <property type="molecule type" value="Genomic_DNA"/>
</dbReference>
<proteinExistence type="predicted"/>
<gene>
    <name evidence="2" type="ORF">EDB92DRAFT_1848479</name>
</gene>
<dbReference type="Proteomes" id="UP001201163">
    <property type="component" value="Unassembled WGS sequence"/>
</dbReference>
<evidence type="ECO:0000313" key="3">
    <source>
        <dbReference type="Proteomes" id="UP001201163"/>
    </source>
</evidence>
<organism evidence="2 3">
    <name type="scientific">Lactarius akahatsu</name>
    <dbReference type="NCBI Taxonomy" id="416441"/>
    <lineage>
        <taxon>Eukaryota</taxon>
        <taxon>Fungi</taxon>
        <taxon>Dikarya</taxon>
        <taxon>Basidiomycota</taxon>
        <taxon>Agaricomycotina</taxon>
        <taxon>Agaricomycetes</taxon>
        <taxon>Russulales</taxon>
        <taxon>Russulaceae</taxon>
        <taxon>Lactarius</taxon>
    </lineage>
</organism>
<feature type="region of interest" description="Disordered" evidence="1">
    <location>
        <begin position="120"/>
        <end position="150"/>
    </location>
</feature>
<protein>
    <submittedName>
        <fullName evidence="2">Uncharacterized protein</fullName>
    </submittedName>
</protein>
<feature type="compositionally biased region" description="Basic and acidic residues" evidence="1">
    <location>
        <begin position="120"/>
        <end position="129"/>
    </location>
</feature>
<dbReference type="AlphaFoldDB" id="A0AAD4LN84"/>
<accession>A0AAD4LN84</accession>
<sequence length="323" mass="35320">MVVVTPHTFSSTTLAANRKLFVATAATEVESAVAYLEKSLFIRASELLARVTVAAKDASGKVNWVTLDSVYHSVLVKTAVAVVKTNGPTYSVASIKEALFIFLLGVLNGKPQSGFFASKEVESKSNRANRERKRLARKRSRAAKREREREAKLIRNPARIGASELAASKPSGSTRTCLLCEMKFASRKKLSRHSCKAKQANEAPPTKPTGIVSDAKRARRAEARKARRDVVKAEKAKIAAEKSAAELAAKKLKMLSPVTDASGKTVECENCTNHAVGAIHHGNQHYEKCDDCRRGRDEFYFFRECDTCPGTPVPGAKELCLEL</sequence>
<name>A0AAD4LN84_9AGAM</name>
<reference evidence="2" key="1">
    <citation type="submission" date="2022-01" db="EMBL/GenBank/DDBJ databases">
        <title>Comparative genomics reveals a dynamic genome evolution in the ectomycorrhizal milk-cap (Lactarius) mushrooms.</title>
        <authorList>
            <consortium name="DOE Joint Genome Institute"/>
            <person name="Lebreton A."/>
            <person name="Tang N."/>
            <person name="Kuo A."/>
            <person name="LaButti K."/>
            <person name="Drula E."/>
            <person name="Barry K."/>
            <person name="Clum A."/>
            <person name="Lipzen A."/>
            <person name="Mousain D."/>
            <person name="Ng V."/>
            <person name="Wang R."/>
            <person name="Wang X."/>
            <person name="Dai Y."/>
            <person name="Henrissat B."/>
            <person name="Grigoriev I.V."/>
            <person name="Guerin-Laguette A."/>
            <person name="Yu F."/>
            <person name="Martin F.M."/>
        </authorList>
    </citation>
    <scope>NUCLEOTIDE SEQUENCE</scope>
    <source>
        <strain evidence="2">QP</strain>
    </source>
</reference>
<feature type="compositionally biased region" description="Basic residues" evidence="1">
    <location>
        <begin position="130"/>
        <end position="142"/>
    </location>
</feature>